<dbReference type="GO" id="GO:0005829">
    <property type="term" value="C:cytosol"/>
    <property type="evidence" value="ECO:0007669"/>
    <property type="project" value="TreeGrafter"/>
</dbReference>
<comment type="cofactor">
    <cofactor evidence="10">
        <name>Mg(2+)</name>
        <dbReference type="ChEBI" id="CHEBI:18420"/>
    </cofactor>
    <text evidence="10">Binds 1 Mg(2+) ion per subunit.</text>
</comment>
<evidence type="ECO:0000256" key="11">
    <source>
        <dbReference type="RuleBase" id="RU003781"/>
    </source>
</evidence>
<feature type="binding site" evidence="10">
    <location>
        <position position="46"/>
    </location>
    <ligand>
        <name>Mg(2+)</name>
        <dbReference type="ChEBI" id="CHEBI:18420"/>
    </ligand>
</feature>
<dbReference type="Gene3D" id="3.90.950.10">
    <property type="match status" value="1"/>
</dbReference>
<evidence type="ECO:0000256" key="9">
    <source>
        <dbReference type="ARBA" id="ARBA00052017"/>
    </source>
</evidence>
<comment type="subunit">
    <text evidence="2 10">Homodimer.</text>
</comment>
<dbReference type="GO" id="GO:0017111">
    <property type="term" value="F:ribonucleoside triphosphate phosphatase activity"/>
    <property type="evidence" value="ECO:0007669"/>
    <property type="project" value="InterPro"/>
</dbReference>
<organism evidence="12 13">
    <name type="scientific">Robbsia andropogonis</name>
    <dbReference type="NCBI Taxonomy" id="28092"/>
    <lineage>
        <taxon>Bacteria</taxon>
        <taxon>Pseudomonadati</taxon>
        <taxon>Pseudomonadota</taxon>
        <taxon>Betaproteobacteria</taxon>
        <taxon>Burkholderiales</taxon>
        <taxon>Burkholderiaceae</taxon>
        <taxon>Robbsia</taxon>
    </lineage>
</organism>
<protein>
    <recommendedName>
        <fullName evidence="10">dITP/XTP pyrophosphatase</fullName>
        <ecNumber evidence="10">3.6.1.66</ecNumber>
    </recommendedName>
    <alternativeName>
        <fullName evidence="10">Non-canonical purine NTP pyrophosphatase</fullName>
    </alternativeName>
    <alternativeName>
        <fullName evidence="10">Non-standard purine NTP pyrophosphatase</fullName>
    </alternativeName>
    <alternativeName>
        <fullName evidence="10">Nucleoside-triphosphate diphosphatase</fullName>
    </alternativeName>
    <alternativeName>
        <fullName evidence="10">Nucleoside-triphosphate pyrophosphatase</fullName>
        <shortName evidence="10">NTPase</shortName>
    </alternativeName>
</protein>
<evidence type="ECO:0000256" key="10">
    <source>
        <dbReference type="HAMAP-Rule" id="MF_01405"/>
    </source>
</evidence>
<evidence type="ECO:0000256" key="5">
    <source>
        <dbReference type="ARBA" id="ARBA00022801"/>
    </source>
</evidence>
<dbReference type="STRING" id="28092.WM40_22185"/>
<dbReference type="GO" id="GO:0035870">
    <property type="term" value="F:dITP diphosphatase activity"/>
    <property type="evidence" value="ECO:0007669"/>
    <property type="project" value="UniProtKB-UniRule"/>
</dbReference>
<dbReference type="Pfam" id="PF01725">
    <property type="entry name" value="Ham1p_like"/>
    <property type="match status" value="1"/>
</dbReference>
<dbReference type="FunFam" id="3.90.950.10:FF:000001">
    <property type="entry name" value="dITP/XTP pyrophosphatase"/>
    <property type="match status" value="1"/>
</dbReference>
<dbReference type="PATRIC" id="fig|28092.6.peg.5216"/>
<evidence type="ECO:0000256" key="7">
    <source>
        <dbReference type="ARBA" id="ARBA00023080"/>
    </source>
</evidence>
<feature type="binding site" evidence="10">
    <location>
        <begin position="14"/>
        <end position="19"/>
    </location>
    <ligand>
        <name>substrate</name>
    </ligand>
</feature>
<dbReference type="EMBL" id="LAQU01000037">
    <property type="protein sequence ID" value="KKB61612.1"/>
    <property type="molecule type" value="Genomic_DNA"/>
</dbReference>
<feature type="active site" description="Proton acceptor" evidence="10">
    <location>
        <position position="75"/>
    </location>
</feature>
<feature type="binding site" evidence="10">
    <location>
        <begin position="192"/>
        <end position="193"/>
    </location>
    <ligand>
        <name>substrate</name>
    </ligand>
</feature>
<feature type="binding site" evidence="10">
    <location>
        <position position="187"/>
    </location>
    <ligand>
        <name>substrate</name>
    </ligand>
</feature>
<keyword evidence="4 10" id="KW-0547">Nucleotide-binding</keyword>
<reference evidence="12 13" key="1">
    <citation type="submission" date="2015-03" db="EMBL/GenBank/DDBJ databases">
        <title>Draft Genome Sequence of Burkholderia andropogonis type strain ICMP2807, isolated from Sorghum bicolor.</title>
        <authorList>
            <person name="Lopes-Santos L."/>
            <person name="Castro D.B."/>
            <person name="Ottoboni L.M."/>
            <person name="Park D."/>
            <person name="Weirc B.S."/>
            <person name="Destefano S.A."/>
        </authorList>
    </citation>
    <scope>NUCLEOTIDE SEQUENCE [LARGE SCALE GENOMIC DNA]</scope>
    <source>
        <strain evidence="12 13">ICMP2807</strain>
    </source>
</reference>
<dbReference type="PANTHER" id="PTHR11067">
    <property type="entry name" value="INOSINE TRIPHOSPHATE PYROPHOSPHATASE/HAM1 PROTEIN"/>
    <property type="match status" value="1"/>
</dbReference>
<comment type="similarity">
    <text evidence="1 10 11">Belongs to the HAM1 NTPase family.</text>
</comment>
<comment type="function">
    <text evidence="10">Pyrophosphatase that catalyzes the hydrolysis of nucleoside triphosphates to their monophosphate derivatives, with a high preference for the non-canonical purine nucleotides XTP (xanthosine triphosphate), dITP (deoxyinosine triphosphate) and ITP. Seems to function as a house-cleaning enzyme that removes non-canonical purine nucleotides from the nucleotide pool, thus preventing their incorporation into DNA/RNA and avoiding chromosomal lesions.</text>
</comment>
<proteinExistence type="inferred from homology"/>
<evidence type="ECO:0000256" key="8">
    <source>
        <dbReference type="ARBA" id="ARBA00051875"/>
    </source>
</evidence>
<dbReference type="Proteomes" id="UP000033618">
    <property type="component" value="Unassembled WGS sequence"/>
</dbReference>
<dbReference type="SUPFAM" id="SSF52972">
    <property type="entry name" value="ITPase-like"/>
    <property type="match status" value="1"/>
</dbReference>
<dbReference type="NCBIfam" id="TIGR00042">
    <property type="entry name" value="RdgB/HAM1 family non-canonical purine NTP pyrophosphatase"/>
    <property type="match status" value="1"/>
</dbReference>
<dbReference type="GO" id="GO:0046872">
    <property type="term" value="F:metal ion binding"/>
    <property type="evidence" value="ECO:0007669"/>
    <property type="project" value="UniProtKB-KW"/>
</dbReference>
<dbReference type="GO" id="GO:0009117">
    <property type="term" value="P:nucleotide metabolic process"/>
    <property type="evidence" value="ECO:0007669"/>
    <property type="project" value="UniProtKB-KW"/>
</dbReference>
<dbReference type="GO" id="GO:0036222">
    <property type="term" value="F:XTP diphosphatase activity"/>
    <property type="evidence" value="ECO:0007669"/>
    <property type="project" value="UniProtKB-UniRule"/>
</dbReference>
<dbReference type="PANTHER" id="PTHR11067:SF9">
    <property type="entry name" value="INOSINE TRIPHOSPHATE PYROPHOSPHATASE"/>
    <property type="match status" value="1"/>
</dbReference>
<dbReference type="GO" id="GO:0009146">
    <property type="term" value="P:purine nucleoside triphosphate catabolic process"/>
    <property type="evidence" value="ECO:0007669"/>
    <property type="project" value="UniProtKB-UniRule"/>
</dbReference>
<evidence type="ECO:0000313" key="12">
    <source>
        <dbReference type="EMBL" id="KKB61612.1"/>
    </source>
</evidence>
<dbReference type="GO" id="GO:0000166">
    <property type="term" value="F:nucleotide binding"/>
    <property type="evidence" value="ECO:0007669"/>
    <property type="project" value="UniProtKB-KW"/>
</dbReference>
<gene>
    <name evidence="12" type="ORF">WM40_22185</name>
</gene>
<keyword evidence="6 10" id="KW-0460">Magnesium</keyword>
<feature type="binding site" evidence="10">
    <location>
        <position position="76"/>
    </location>
    <ligand>
        <name>substrate</name>
    </ligand>
</feature>
<evidence type="ECO:0000256" key="3">
    <source>
        <dbReference type="ARBA" id="ARBA00022723"/>
    </source>
</evidence>
<sequence>MADASARRRVVLASNNKGKLREFAALLGAAGLDLIPQGELGVSEAEEPFGTFVENALEKARHAARATGLPAIADDSGLCVTALGGAPGVYSARYAQMNGGEKSDAANNARLLADMAPYQGDTARHAYFYCVLVMVRHADDPQPVIADGRWDGVLLNRARGANGFGYDPLLLIPSMQRSAAEISPEEKNQVSHRAQALRALLAKLQ</sequence>
<keyword evidence="5 10" id="KW-0378">Hydrolase</keyword>
<dbReference type="AlphaFoldDB" id="A0A0F5JWJ0"/>
<accession>A0A0F5JWJ0</accession>
<evidence type="ECO:0000256" key="6">
    <source>
        <dbReference type="ARBA" id="ARBA00022842"/>
    </source>
</evidence>
<evidence type="ECO:0000256" key="1">
    <source>
        <dbReference type="ARBA" id="ARBA00008023"/>
    </source>
</evidence>
<feature type="binding site" evidence="10">
    <location>
        <position position="75"/>
    </location>
    <ligand>
        <name>Mg(2+)</name>
        <dbReference type="ChEBI" id="CHEBI:18420"/>
    </ligand>
</feature>
<keyword evidence="13" id="KW-1185">Reference proteome</keyword>
<evidence type="ECO:0000313" key="13">
    <source>
        <dbReference type="Proteomes" id="UP000033618"/>
    </source>
</evidence>
<dbReference type="GO" id="GO:0036220">
    <property type="term" value="F:ITP diphosphatase activity"/>
    <property type="evidence" value="ECO:0007669"/>
    <property type="project" value="UniProtKB-UniRule"/>
</dbReference>
<feature type="binding site" evidence="10">
    <location>
        <begin position="164"/>
        <end position="167"/>
    </location>
    <ligand>
        <name>substrate</name>
    </ligand>
</feature>
<name>A0A0F5JWJ0_9BURK</name>
<evidence type="ECO:0000256" key="4">
    <source>
        <dbReference type="ARBA" id="ARBA00022741"/>
    </source>
</evidence>
<comment type="caution">
    <text evidence="12">The sequence shown here is derived from an EMBL/GenBank/DDBJ whole genome shotgun (WGS) entry which is preliminary data.</text>
</comment>
<keyword evidence="3 10" id="KW-0479">Metal-binding</keyword>
<comment type="catalytic activity">
    <reaction evidence="10">
        <text>ITP + H2O = IMP + diphosphate + H(+)</text>
        <dbReference type="Rhea" id="RHEA:29399"/>
        <dbReference type="ChEBI" id="CHEBI:15377"/>
        <dbReference type="ChEBI" id="CHEBI:15378"/>
        <dbReference type="ChEBI" id="CHEBI:33019"/>
        <dbReference type="ChEBI" id="CHEBI:58053"/>
        <dbReference type="ChEBI" id="CHEBI:61402"/>
        <dbReference type="EC" id="3.6.1.66"/>
    </reaction>
</comment>
<dbReference type="InterPro" id="IPR002637">
    <property type="entry name" value="RdgB/HAM1"/>
</dbReference>
<dbReference type="EC" id="3.6.1.66" evidence="10"/>
<dbReference type="InterPro" id="IPR029001">
    <property type="entry name" value="ITPase-like_fam"/>
</dbReference>
<dbReference type="HAMAP" id="MF_01405">
    <property type="entry name" value="Non_canon_purine_NTPase"/>
    <property type="match status" value="1"/>
</dbReference>
<comment type="catalytic activity">
    <reaction evidence="8 10">
        <text>dITP + H2O = dIMP + diphosphate + H(+)</text>
        <dbReference type="Rhea" id="RHEA:28342"/>
        <dbReference type="ChEBI" id="CHEBI:15377"/>
        <dbReference type="ChEBI" id="CHEBI:15378"/>
        <dbReference type="ChEBI" id="CHEBI:33019"/>
        <dbReference type="ChEBI" id="CHEBI:61194"/>
        <dbReference type="ChEBI" id="CHEBI:61382"/>
        <dbReference type="EC" id="3.6.1.66"/>
    </reaction>
</comment>
<dbReference type="InterPro" id="IPR020922">
    <property type="entry name" value="dITP/XTP_pyrophosphatase"/>
</dbReference>
<evidence type="ECO:0000256" key="2">
    <source>
        <dbReference type="ARBA" id="ARBA00011738"/>
    </source>
</evidence>
<keyword evidence="7 10" id="KW-0546">Nucleotide metabolism</keyword>
<dbReference type="CDD" id="cd00515">
    <property type="entry name" value="HAM1"/>
    <property type="match status" value="1"/>
</dbReference>
<comment type="catalytic activity">
    <reaction evidence="9 10">
        <text>XTP + H2O = XMP + diphosphate + H(+)</text>
        <dbReference type="Rhea" id="RHEA:28610"/>
        <dbReference type="ChEBI" id="CHEBI:15377"/>
        <dbReference type="ChEBI" id="CHEBI:15378"/>
        <dbReference type="ChEBI" id="CHEBI:33019"/>
        <dbReference type="ChEBI" id="CHEBI:57464"/>
        <dbReference type="ChEBI" id="CHEBI:61314"/>
        <dbReference type="EC" id="3.6.1.66"/>
    </reaction>
</comment>